<keyword evidence="3" id="KW-1185">Reference proteome</keyword>
<dbReference type="RGD" id="150342946">
    <property type="gene designation" value="ENSRNOG00000069069"/>
</dbReference>
<dbReference type="AlphaFoldDB" id="A0A8I5ZRW1"/>
<dbReference type="Ensembl" id="ENSRNOT00000105903.2">
    <property type="protein sequence ID" value="ENSRNOP00000081537.1"/>
    <property type="gene ID" value="ENSRNOG00000069069.2"/>
</dbReference>
<evidence type="ECO:0000256" key="1">
    <source>
        <dbReference type="SAM" id="Phobius"/>
    </source>
</evidence>
<keyword evidence="1" id="KW-0812">Transmembrane</keyword>
<accession>A0A8I5ZRW1</accession>
<gene>
    <name evidence="4" type="primary">ENSRNOG00000069069</name>
</gene>
<feature type="transmembrane region" description="Helical" evidence="1">
    <location>
        <begin position="6"/>
        <end position="23"/>
    </location>
</feature>
<sequence>LVLFWIPTFFFFFFFFGFCRFYFAKAVRDAPKTKFKANTKTASSINTVTVNSSGSGLKHDLLSLQGE</sequence>
<reference evidence="2" key="1">
    <citation type="submission" date="2024-01" db="EMBL/GenBank/DDBJ databases">
        <title>GRCr8: a new rat reference genome assembly contstructed from accurate long reads and long range scaffolding.</title>
        <authorList>
            <person name="Doris P.A."/>
            <person name="Kalbfleisch T."/>
            <person name="Li K."/>
            <person name="Howe K."/>
            <person name="Wood J."/>
        </authorList>
    </citation>
    <scope>NUCLEOTIDE SEQUENCE [LARGE SCALE GENOMIC DNA]</scope>
    <source>
        <strain evidence="2">Brown Norway</strain>
    </source>
</reference>
<evidence type="ECO:0000313" key="4">
    <source>
        <dbReference type="RGD" id="150342946"/>
    </source>
</evidence>
<reference evidence="2" key="3">
    <citation type="submission" date="2025-09" db="UniProtKB">
        <authorList>
            <consortium name="Ensembl"/>
        </authorList>
    </citation>
    <scope>IDENTIFICATION</scope>
    <source>
        <strain evidence="2">Brown Norway</strain>
    </source>
</reference>
<keyword evidence="1" id="KW-0472">Membrane</keyword>
<dbReference type="AGR" id="RGD:150342946"/>
<dbReference type="Proteomes" id="UP000002494">
    <property type="component" value="Chromosome 19"/>
</dbReference>
<organism evidence="2 3">
    <name type="scientific">Rattus norvegicus</name>
    <name type="common">Rat</name>
    <dbReference type="NCBI Taxonomy" id="10116"/>
    <lineage>
        <taxon>Eukaryota</taxon>
        <taxon>Metazoa</taxon>
        <taxon>Chordata</taxon>
        <taxon>Craniata</taxon>
        <taxon>Vertebrata</taxon>
        <taxon>Euteleostomi</taxon>
        <taxon>Mammalia</taxon>
        <taxon>Eutheria</taxon>
        <taxon>Euarchontoglires</taxon>
        <taxon>Glires</taxon>
        <taxon>Rodentia</taxon>
        <taxon>Myomorpha</taxon>
        <taxon>Muroidea</taxon>
        <taxon>Muridae</taxon>
        <taxon>Murinae</taxon>
        <taxon>Rattus</taxon>
    </lineage>
</organism>
<keyword evidence="1" id="KW-1133">Transmembrane helix</keyword>
<evidence type="ECO:0000313" key="3">
    <source>
        <dbReference type="Proteomes" id="UP000002494"/>
    </source>
</evidence>
<name>A0A8I5ZRW1_RAT</name>
<reference evidence="2" key="2">
    <citation type="submission" date="2025-08" db="UniProtKB">
        <authorList>
            <consortium name="Ensembl"/>
        </authorList>
    </citation>
    <scope>IDENTIFICATION</scope>
    <source>
        <strain evidence="2">Brown Norway</strain>
    </source>
</reference>
<evidence type="ECO:0000313" key="2">
    <source>
        <dbReference type="Ensembl" id="ENSRNOP00000081537.1"/>
    </source>
</evidence>
<protein>
    <submittedName>
        <fullName evidence="2">Uncharacterized protein</fullName>
    </submittedName>
</protein>
<proteinExistence type="predicted"/>